<dbReference type="Proteomes" id="UP000239874">
    <property type="component" value="Unassembled WGS sequence"/>
</dbReference>
<comment type="caution">
    <text evidence="1">The sequence shown here is derived from an EMBL/GenBank/DDBJ whole genome shotgun (WGS) entry which is preliminary data.</text>
</comment>
<protein>
    <submittedName>
        <fullName evidence="1">Uncharacterized protein</fullName>
    </submittedName>
</protein>
<evidence type="ECO:0000313" key="1">
    <source>
        <dbReference type="EMBL" id="PPJ35041.1"/>
    </source>
</evidence>
<name>A0A2S6AIL0_9NOCA</name>
<accession>A0A2S6AIL0</accession>
<dbReference type="AlphaFoldDB" id="A0A2S6AIL0"/>
<sequence>MKVTETMRSTPTPHSRAILAERIRRYRQTRDLPRRTPHAPPPYTYSEIDEMIRLAEVWLPFAGPPEEEIFTRFGIDKDTFQARLDHALARH</sequence>
<dbReference type="EMBL" id="PSZC01000025">
    <property type="protein sequence ID" value="PPJ35041.1"/>
    <property type="molecule type" value="Genomic_DNA"/>
</dbReference>
<proteinExistence type="predicted"/>
<dbReference type="RefSeq" id="WP_104378019.1">
    <property type="nucleotide sequence ID" value="NZ_PSZC01000025.1"/>
</dbReference>
<evidence type="ECO:0000313" key="2">
    <source>
        <dbReference type="Proteomes" id="UP000239874"/>
    </source>
</evidence>
<gene>
    <name evidence="1" type="ORF">C5E45_27820</name>
</gene>
<reference evidence="1 2" key="1">
    <citation type="submission" date="2018-02" db="EMBL/GenBank/DDBJ databases">
        <title>8 Nocardia nova and 1 Nocardia cyriacigeorgica strain used for evolution to TMP-SMX.</title>
        <authorList>
            <person name="Mehta H."/>
            <person name="Weng J."/>
            <person name="Shamoo Y."/>
        </authorList>
    </citation>
    <scope>NUCLEOTIDE SEQUENCE [LARGE SCALE GENOMIC DNA]</scope>
    <source>
        <strain evidence="1 2">MDA3139</strain>
    </source>
</reference>
<organism evidence="1 2">
    <name type="scientific">Nocardia nova</name>
    <dbReference type="NCBI Taxonomy" id="37330"/>
    <lineage>
        <taxon>Bacteria</taxon>
        <taxon>Bacillati</taxon>
        <taxon>Actinomycetota</taxon>
        <taxon>Actinomycetes</taxon>
        <taxon>Mycobacteriales</taxon>
        <taxon>Nocardiaceae</taxon>
        <taxon>Nocardia</taxon>
    </lineage>
</organism>